<organism evidence="3">
    <name type="scientific">Guillardia theta (strain CCMP2712)</name>
    <name type="common">Cryptophyte</name>
    <dbReference type="NCBI Taxonomy" id="905079"/>
    <lineage>
        <taxon>Eukaryota</taxon>
        <taxon>Cryptophyceae</taxon>
        <taxon>Pyrenomonadales</taxon>
        <taxon>Geminigeraceae</taxon>
        <taxon>Guillardia</taxon>
    </lineage>
</organism>
<evidence type="ECO:0000256" key="2">
    <source>
        <dbReference type="SAM" id="SignalP"/>
    </source>
</evidence>
<dbReference type="Gene3D" id="2.60.40.10">
    <property type="entry name" value="Immunoglobulins"/>
    <property type="match status" value="1"/>
</dbReference>
<sequence length="655" mass="69221">MRTVRVLLLVLLCFLGAHCAEDVTSFGDGLSVASAGSVAMFVLKATSSDGEIASAAVRASGSWCLETCTPWSLPHVLSDVGEGEASIEYMAPTRSGMYTLVVLVRVQNRTDLSSTESEVLMTLQVLPQQAVWHTTKLMLSSQTTGTRCPKGFYLVSERCLPCIEASLCQGTGYQVTAGSVPVLVSFADPYGNPAMRSEVTVEGLVLLANGFERLLGNEALSLQEGPNISVSRVHLNVQQSGNLTVSVLLLSQHVAGSPFTVEVVPGEVDSETSLLSVQQAYMTAGRELEVALQMLDTFENPVSDRQVVNTCSFRLYLVLSPPAALLPSPSSSDSSSSSSSCQTFVVPSQDSAALRLCGYQGPAGGGCLFSCSCDRVGDVNISAVLSFPDGRQEAIKNSLTLQVRPGLPNALATSITGAALSLATCGAVSVFSVYPRDMFGNLRQEEASPAATQLLPDSSCRSSADVLFSSRGGEHVGSFNVTCSGSYLLAVKLGGFLLIQQKEFLVRILPSSVCSSSSFAQGTGLTLATAGLEANFAVHLRDQFGNVAYTPTENCSSLTFRLSPDVLVELPLDNAGLGGEEEQEDNVRTVGYTSFIAGGYNVSLLYCLLPLRSTEGLAAAVKEQRVDREVTTATAGQVYTFTGHLLATYRVKAAR</sequence>
<reference evidence="4" key="3">
    <citation type="submission" date="2016-03" db="UniProtKB">
        <authorList>
            <consortium name="EnsemblProtists"/>
        </authorList>
    </citation>
    <scope>IDENTIFICATION</scope>
</reference>
<proteinExistence type="predicted"/>
<evidence type="ECO:0000313" key="5">
    <source>
        <dbReference type="Proteomes" id="UP000011087"/>
    </source>
</evidence>
<dbReference type="InterPro" id="IPR013783">
    <property type="entry name" value="Ig-like_fold"/>
</dbReference>
<dbReference type="KEGG" id="gtt:GUITHDRAFT_148752"/>
<dbReference type="Proteomes" id="UP000011087">
    <property type="component" value="Unassembled WGS sequence"/>
</dbReference>
<feature type="chain" id="PRO_5008769675" evidence="2">
    <location>
        <begin position="20"/>
        <end position="655"/>
    </location>
</feature>
<dbReference type="PaxDb" id="55529-EKX32246"/>
<feature type="signal peptide" evidence="2">
    <location>
        <begin position="1"/>
        <end position="19"/>
    </location>
</feature>
<dbReference type="AlphaFoldDB" id="L1I7K4"/>
<reference evidence="3 5" key="1">
    <citation type="journal article" date="2012" name="Nature">
        <title>Algal genomes reveal evolutionary mosaicism and the fate of nucleomorphs.</title>
        <authorList>
            <consortium name="DOE Joint Genome Institute"/>
            <person name="Curtis B.A."/>
            <person name="Tanifuji G."/>
            <person name="Burki F."/>
            <person name="Gruber A."/>
            <person name="Irimia M."/>
            <person name="Maruyama S."/>
            <person name="Arias M.C."/>
            <person name="Ball S.G."/>
            <person name="Gile G.H."/>
            <person name="Hirakawa Y."/>
            <person name="Hopkins J.F."/>
            <person name="Kuo A."/>
            <person name="Rensing S.A."/>
            <person name="Schmutz J."/>
            <person name="Symeonidi A."/>
            <person name="Elias M."/>
            <person name="Eveleigh R.J."/>
            <person name="Herman E.K."/>
            <person name="Klute M.J."/>
            <person name="Nakayama T."/>
            <person name="Obornik M."/>
            <person name="Reyes-Prieto A."/>
            <person name="Armbrust E.V."/>
            <person name="Aves S.J."/>
            <person name="Beiko R.G."/>
            <person name="Coutinho P."/>
            <person name="Dacks J.B."/>
            <person name="Durnford D.G."/>
            <person name="Fast N.M."/>
            <person name="Green B.R."/>
            <person name="Grisdale C.J."/>
            <person name="Hempel F."/>
            <person name="Henrissat B."/>
            <person name="Hoppner M.P."/>
            <person name="Ishida K."/>
            <person name="Kim E."/>
            <person name="Koreny L."/>
            <person name="Kroth P.G."/>
            <person name="Liu Y."/>
            <person name="Malik S.B."/>
            <person name="Maier U.G."/>
            <person name="McRose D."/>
            <person name="Mock T."/>
            <person name="Neilson J.A."/>
            <person name="Onodera N.T."/>
            <person name="Poole A.M."/>
            <person name="Pritham E.J."/>
            <person name="Richards T.A."/>
            <person name="Rocap G."/>
            <person name="Roy S.W."/>
            <person name="Sarai C."/>
            <person name="Schaack S."/>
            <person name="Shirato S."/>
            <person name="Slamovits C.H."/>
            <person name="Spencer D.F."/>
            <person name="Suzuki S."/>
            <person name="Worden A.Z."/>
            <person name="Zauner S."/>
            <person name="Barry K."/>
            <person name="Bell C."/>
            <person name="Bharti A.K."/>
            <person name="Crow J.A."/>
            <person name="Grimwood J."/>
            <person name="Kramer R."/>
            <person name="Lindquist E."/>
            <person name="Lucas S."/>
            <person name="Salamov A."/>
            <person name="McFadden G.I."/>
            <person name="Lane C.E."/>
            <person name="Keeling P.J."/>
            <person name="Gray M.W."/>
            <person name="Grigoriev I.V."/>
            <person name="Archibald J.M."/>
        </authorList>
    </citation>
    <scope>NUCLEOTIDE SEQUENCE</scope>
    <source>
        <strain evidence="3 5">CCMP2712</strain>
    </source>
</reference>
<keyword evidence="5" id="KW-1185">Reference proteome</keyword>
<dbReference type="STRING" id="905079.L1I7K4"/>
<dbReference type="PROSITE" id="PS50194">
    <property type="entry name" value="FILAMIN_REPEAT"/>
    <property type="match status" value="1"/>
</dbReference>
<evidence type="ECO:0000313" key="3">
    <source>
        <dbReference type="EMBL" id="EKX32246.1"/>
    </source>
</evidence>
<dbReference type="HOGENOM" id="CLU_418867_0_0_1"/>
<protein>
    <submittedName>
        <fullName evidence="3 4">Uncharacterized protein</fullName>
    </submittedName>
</protein>
<keyword evidence="2" id="KW-0732">Signal</keyword>
<dbReference type="InterPro" id="IPR017868">
    <property type="entry name" value="Filamin/ABP280_repeat-like"/>
</dbReference>
<evidence type="ECO:0000256" key="1">
    <source>
        <dbReference type="PROSITE-ProRule" id="PRU00087"/>
    </source>
</evidence>
<dbReference type="RefSeq" id="XP_005819226.1">
    <property type="nucleotide sequence ID" value="XM_005819169.1"/>
</dbReference>
<name>L1I7K4_GUITC</name>
<dbReference type="EnsemblProtists" id="EKX32246">
    <property type="protein sequence ID" value="EKX32246"/>
    <property type="gene ID" value="GUITHDRAFT_148752"/>
</dbReference>
<evidence type="ECO:0000313" key="4">
    <source>
        <dbReference type="EnsemblProtists" id="EKX32246"/>
    </source>
</evidence>
<accession>L1I7K4</accession>
<dbReference type="EMBL" id="JH993202">
    <property type="protein sequence ID" value="EKX32246.1"/>
    <property type="molecule type" value="Genomic_DNA"/>
</dbReference>
<reference evidence="5" key="2">
    <citation type="submission" date="2012-11" db="EMBL/GenBank/DDBJ databases">
        <authorList>
            <person name="Kuo A."/>
            <person name="Curtis B.A."/>
            <person name="Tanifuji G."/>
            <person name="Burki F."/>
            <person name="Gruber A."/>
            <person name="Irimia M."/>
            <person name="Maruyama S."/>
            <person name="Arias M.C."/>
            <person name="Ball S.G."/>
            <person name="Gile G.H."/>
            <person name="Hirakawa Y."/>
            <person name="Hopkins J.F."/>
            <person name="Rensing S.A."/>
            <person name="Schmutz J."/>
            <person name="Symeonidi A."/>
            <person name="Elias M."/>
            <person name="Eveleigh R.J."/>
            <person name="Herman E.K."/>
            <person name="Klute M.J."/>
            <person name="Nakayama T."/>
            <person name="Obornik M."/>
            <person name="Reyes-Prieto A."/>
            <person name="Armbrust E.V."/>
            <person name="Aves S.J."/>
            <person name="Beiko R.G."/>
            <person name="Coutinho P."/>
            <person name="Dacks J.B."/>
            <person name="Durnford D.G."/>
            <person name="Fast N.M."/>
            <person name="Green B.R."/>
            <person name="Grisdale C."/>
            <person name="Hempe F."/>
            <person name="Henrissat B."/>
            <person name="Hoppner M.P."/>
            <person name="Ishida K.-I."/>
            <person name="Kim E."/>
            <person name="Koreny L."/>
            <person name="Kroth P.G."/>
            <person name="Liu Y."/>
            <person name="Malik S.-B."/>
            <person name="Maier U.G."/>
            <person name="McRose D."/>
            <person name="Mock T."/>
            <person name="Neilson J.A."/>
            <person name="Onodera N.T."/>
            <person name="Poole A.M."/>
            <person name="Pritham E.J."/>
            <person name="Richards T.A."/>
            <person name="Rocap G."/>
            <person name="Roy S.W."/>
            <person name="Sarai C."/>
            <person name="Schaack S."/>
            <person name="Shirato S."/>
            <person name="Slamovits C.H."/>
            <person name="Spencer D.F."/>
            <person name="Suzuki S."/>
            <person name="Worden A.Z."/>
            <person name="Zauner S."/>
            <person name="Barry K."/>
            <person name="Bell C."/>
            <person name="Bharti A.K."/>
            <person name="Crow J.A."/>
            <person name="Grimwood J."/>
            <person name="Kramer R."/>
            <person name="Lindquist E."/>
            <person name="Lucas S."/>
            <person name="Salamov A."/>
            <person name="McFadden G.I."/>
            <person name="Lane C.E."/>
            <person name="Keeling P.J."/>
            <person name="Gray M.W."/>
            <person name="Grigoriev I.V."/>
            <person name="Archibald J.M."/>
        </authorList>
    </citation>
    <scope>NUCLEOTIDE SEQUENCE</scope>
    <source>
        <strain evidence="5">CCMP2712</strain>
    </source>
</reference>
<gene>
    <name evidence="3" type="ORF">GUITHDRAFT_148752</name>
</gene>
<dbReference type="GeneID" id="17288991"/>
<feature type="repeat" description="Filamin" evidence="1">
    <location>
        <begin position="238"/>
        <end position="263"/>
    </location>
</feature>